<dbReference type="SUPFAM" id="SSF47459">
    <property type="entry name" value="HLH, helix-loop-helix DNA-binding domain"/>
    <property type="match status" value="1"/>
</dbReference>
<dbReference type="PANTHER" id="PTHR45959">
    <property type="entry name" value="BHLH TRANSCRIPTION FACTOR"/>
    <property type="match status" value="1"/>
</dbReference>
<comment type="subcellular location">
    <subcellularLocation>
        <location evidence="1">Nucleus</location>
    </subcellularLocation>
</comment>
<accession>A0AAF0WNQ6</accession>
<proteinExistence type="predicted"/>
<feature type="coiled-coil region" evidence="5">
    <location>
        <begin position="52"/>
        <end position="79"/>
    </location>
</feature>
<name>A0AAF0WNQ6_DAUCS</name>
<feature type="domain" description="BHLH" evidence="6">
    <location>
        <begin position="13"/>
        <end position="62"/>
    </location>
</feature>
<reference evidence="7" key="1">
    <citation type="journal article" date="2016" name="Nat. Genet.">
        <title>A high-quality carrot genome assembly provides new insights into carotenoid accumulation and asterid genome evolution.</title>
        <authorList>
            <person name="Iorizzo M."/>
            <person name="Ellison S."/>
            <person name="Senalik D."/>
            <person name="Zeng P."/>
            <person name="Satapoomin P."/>
            <person name="Huang J."/>
            <person name="Bowman M."/>
            <person name="Iovene M."/>
            <person name="Sanseverino W."/>
            <person name="Cavagnaro P."/>
            <person name="Yildiz M."/>
            <person name="Macko-Podgorni A."/>
            <person name="Moranska E."/>
            <person name="Grzebelus E."/>
            <person name="Grzebelus D."/>
            <person name="Ashrafi H."/>
            <person name="Zheng Z."/>
            <person name="Cheng S."/>
            <person name="Spooner D."/>
            <person name="Van Deynze A."/>
            <person name="Simon P."/>
        </authorList>
    </citation>
    <scope>NUCLEOTIDE SEQUENCE</scope>
    <source>
        <tissue evidence="7">Leaf</tissue>
    </source>
</reference>
<organism evidence="7 8">
    <name type="scientific">Daucus carota subsp. sativus</name>
    <name type="common">Carrot</name>
    <dbReference type="NCBI Taxonomy" id="79200"/>
    <lineage>
        <taxon>Eukaryota</taxon>
        <taxon>Viridiplantae</taxon>
        <taxon>Streptophyta</taxon>
        <taxon>Embryophyta</taxon>
        <taxon>Tracheophyta</taxon>
        <taxon>Spermatophyta</taxon>
        <taxon>Magnoliopsida</taxon>
        <taxon>eudicotyledons</taxon>
        <taxon>Gunneridae</taxon>
        <taxon>Pentapetalae</taxon>
        <taxon>asterids</taxon>
        <taxon>campanulids</taxon>
        <taxon>Apiales</taxon>
        <taxon>Apiaceae</taxon>
        <taxon>Apioideae</taxon>
        <taxon>Scandiceae</taxon>
        <taxon>Daucinae</taxon>
        <taxon>Daucus</taxon>
        <taxon>Daucus sect. Daucus</taxon>
    </lineage>
</organism>
<evidence type="ECO:0000313" key="7">
    <source>
        <dbReference type="EMBL" id="WOG92959.1"/>
    </source>
</evidence>
<sequence>MKIDKSITNKSHLQVHEHVVAERLRRQRLNKLFIGLSATIPGLKKLDKASILKDAIEYIKRLEEQSKALEEEAGKQLGKPKHPNRIDTSDYHSSALISDIQARFCEGEILIKIHCKQPKQVTHKLLGELEKLHLTIINCSVIPFDESHDITIIAQVLGLGSFLIFTV</sequence>
<dbReference type="PANTHER" id="PTHR45959:SF2">
    <property type="entry name" value="BHLH TRANSCRIPTION FACTOR"/>
    <property type="match status" value="1"/>
</dbReference>
<dbReference type="AlphaFoldDB" id="A0AAF0WNQ6"/>
<evidence type="ECO:0000256" key="5">
    <source>
        <dbReference type="SAM" id="Coils"/>
    </source>
</evidence>
<dbReference type="SMART" id="SM00353">
    <property type="entry name" value="HLH"/>
    <property type="match status" value="1"/>
</dbReference>
<dbReference type="InterPro" id="IPR036638">
    <property type="entry name" value="HLH_DNA-bd_sf"/>
</dbReference>
<protein>
    <recommendedName>
        <fullName evidence="6">BHLH domain-containing protein</fullName>
    </recommendedName>
</protein>
<dbReference type="EMBL" id="CP093345">
    <property type="protein sequence ID" value="WOG92959.1"/>
    <property type="molecule type" value="Genomic_DNA"/>
</dbReference>
<dbReference type="GO" id="GO:0046983">
    <property type="term" value="F:protein dimerization activity"/>
    <property type="evidence" value="ECO:0007669"/>
    <property type="project" value="InterPro"/>
</dbReference>
<keyword evidence="5" id="KW-0175">Coiled coil</keyword>
<dbReference type="Proteomes" id="UP000077755">
    <property type="component" value="Chromosome 3"/>
</dbReference>
<dbReference type="Pfam" id="PF00010">
    <property type="entry name" value="HLH"/>
    <property type="match status" value="1"/>
</dbReference>
<dbReference type="InterPro" id="IPR052610">
    <property type="entry name" value="bHLH_transcription_regulator"/>
</dbReference>
<gene>
    <name evidence="7" type="ORF">DCAR_0312237</name>
</gene>
<dbReference type="Gene3D" id="4.10.280.10">
    <property type="entry name" value="Helix-loop-helix DNA-binding domain"/>
    <property type="match status" value="1"/>
</dbReference>
<evidence type="ECO:0000256" key="1">
    <source>
        <dbReference type="ARBA" id="ARBA00004123"/>
    </source>
</evidence>
<evidence type="ECO:0000256" key="2">
    <source>
        <dbReference type="ARBA" id="ARBA00023015"/>
    </source>
</evidence>
<keyword evidence="8" id="KW-1185">Reference proteome</keyword>
<keyword evidence="4" id="KW-0539">Nucleus</keyword>
<evidence type="ECO:0000256" key="4">
    <source>
        <dbReference type="ARBA" id="ARBA00023242"/>
    </source>
</evidence>
<dbReference type="GO" id="GO:0005634">
    <property type="term" value="C:nucleus"/>
    <property type="evidence" value="ECO:0007669"/>
    <property type="project" value="UniProtKB-SubCell"/>
</dbReference>
<reference evidence="7" key="2">
    <citation type="submission" date="2022-03" db="EMBL/GenBank/DDBJ databases">
        <title>Draft title - Genomic analysis of global carrot germplasm unveils the trajectory of domestication and the origin of high carotenoid orange carrot.</title>
        <authorList>
            <person name="Iorizzo M."/>
            <person name="Ellison S."/>
            <person name="Senalik D."/>
            <person name="Macko-Podgorni A."/>
            <person name="Grzebelus D."/>
            <person name="Bostan H."/>
            <person name="Rolling W."/>
            <person name="Curaba J."/>
            <person name="Simon P."/>
        </authorList>
    </citation>
    <scope>NUCLEOTIDE SEQUENCE</scope>
    <source>
        <tissue evidence="7">Leaf</tissue>
    </source>
</reference>
<keyword evidence="2" id="KW-0805">Transcription regulation</keyword>
<keyword evidence="3" id="KW-0804">Transcription</keyword>
<dbReference type="PROSITE" id="PS50888">
    <property type="entry name" value="BHLH"/>
    <property type="match status" value="1"/>
</dbReference>
<evidence type="ECO:0000313" key="8">
    <source>
        <dbReference type="Proteomes" id="UP000077755"/>
    </source>
</evidence>
<evidence type="ECO:0000256" key="3">
    <source>
        <dbReference type="ARBA" id="ARBA00023163"/>
    </source>
</evidence>
<evidence type="ECO:0000259" key="6">
    <source>
        <dbReference type="PROSITE" id="PS50888"/>
    </source>
</evidence>
<dbReference type="InterPro" id="IPR011598">
    <property type="entry name" value="bHLH_dom"/>
</dbReference>